<name>A0A6G8QDX0_9ACTN</name>
<keyword evidence="1" id="KW-1133">Transmembrane helix</keyword>
<feature type="transmembrane region" description="Helical" evidence="1">
    <location>
        <begin position="195"/>
        <end position="222"/>
    </location>
</feature>
<reference evidence="2 3" key="1">
    <citation type="submission" date="2019-10" db="EMBL/GenBank/DDBJ databases">
        <title>Rubrobacter sp nov SCSIO 52090 isolated from a deep-sea sediment in the South China Sea.</title>
        <authorList>
            <person name="Chen R.W."/>
        </authorList>
    </citation>
    <scope>NUCLEOTIDE SEQUENCE [LARGE SCALE GENOMIC DNA]</scope>
    <source>
        <strain evidence="2 3">SCSIO 52909</strain>
    </source>
</reference>
<evidence type="ECO:0000313" key="2">
    <source>
        <dbReference type="EMBL" id="QIN84704.1"/>
    </source>
</evidence>
<dbReference type="RefSeq" id="WP_166179153.1">
    <property type="nucleotide sequence ID" value="NZ_CP045119.1"/>
</dbReference>
<dbReference type="AlphaFoldDB" id="A0A6G8QDX0"/>
<keyword evidence="1" id="KW-0472">Membrane</keyword>
<protein>
    <submittedName>
        <fullName evidence="2">Uncharacterized protein</fullName>
    </submittedName>
</protein>
<feature type="transmembrane region" description="Helical" evidence="1">
    <location>
        <begin position="129"/>
        <end position="154"/>
    </location>
</feature>
<sequence length="237" mass="23849">MAVQTKRGGATGVWARWVIANSLAETVGLGSALGIGVVLFPYLQAPGVLAALTTAAAAILAGTLIEGAVVGTAQWFVLRRPLPDIRWRSWALATAVGAFIAWTAGMLPVTLLGADTEAGAGGAAEPSAAAVYGLAAAMGLLAGTILGTPQWLVLRRHVPRAALWIPANALAWAPGMVMAFVAADFLFSGSPGATIVLLAIATLAAIGAVVGAIHGLALVWLLRLARPLGPPVSLSAG</sequence>
<evidence type="ECO:0000313" key="3">
    <source>
        <dbReference type="Proteomes" id="UP000501452"/>
    </source>
</evidence>
<dbReference type="KEGG" id="rub:GBA63_20155"/>
<feature type="transmembrane region" description="Helical" evidence="1">
    <location>
        <begin position="90"/>
        <end position="109"/>
    </location>
</feature>
<feature type="transmembrane region" description="Helical" evidence="1">
    <location>
        <begin position="161"/>
        <end position="183"/>
    </location>
</feature>
<keyword evidence="3" id="KW-1185">Reference proteome</keyword>
<accession>A0A6G8QDX0</accession>
<feature type="transmembrane region" description="Helical" evidence="1">
    <location>
        <begin position="49"/>
        <end position="78"/>
    </location>
</feature>
<keyword evidence="1" id="KW-0812">Transmembrane</keyword>
<evidence type="ECO:0000256" key="1">
    <source>
        <dbReference type="SAM" id="Phobius"/>
    </source>
</evidence>
<dbReference type="Proteomes" id="UP000501452">
    <property type="component" value="Chromosome"/>
</dbReference>
<dbReference type="EMBL" id="CP045119">
    <property type="protein sequence ID" value="QIN84704.1"/>
    <property type="molecule type" value="Genomic_DNA"/>
</dbReference>
<organism evidence="2 3">
    <name type="scientific">Rubrobacter tropicus</name>
    <dbReference type="NCBI Taxonomy" id="2653851"/>
    <lineage>
        <taxon>Bacteria</taxon>
        <taxon>Bacillati</taxon>
        <taxon>Actinomycetota</taxon>
        <taxon>Rubrobacteria</taxon>
        <taxon>Rubrobacterales</taxon>
        <taxon>Rubrobacteraceae</taxon>
        <taxon>Rubrobacter</taxon>
    </lineage>
</organism>
<proteinExistence type="predicted"/>
<feature type="transmembrane region" description="Helical" evidence="1">
    <location>
        <begin position="23"/>
        <end position="43"/>
    </location>
</feature>
<gene>
    <name evidence="2" type="ORF">GBA63_20155</name>
</gene>